<dbReference type="Gene3D" id="1.10.630.10">
    <property type="entry name" value="Cytochrome P450"/>
    <property type="match status" value="1"/>
</dbReference>
<dbReference type="GO" id="GO:0004497">
    <property type="term" value="F:monooxygenase activity"/>
    <property type="evidence" value="ECO:0007669"/>
    <property type="project" value="UniProtKB-KW"/>
</dbReference>
<dbReference type="Proteomes" id="UP000077755">
    <property type="component" value="Chromosome 6"/>
</dbReference>
<keyword evidence="9 12" id="KW-0503">Monooxygenase</keyword>
<dbReference type="GO" id="GO:0020037">
    <property type="term" value="F:heme binding"/>
    <property type="evidence" value="ECO:0007669"/>
    <property type="project" value="InterPro"/>
</dbReference>
<dbReference type="InterPro" id="IPR001128">
    <property type="entry name" value="Cyt_P450"/>
</dbReference>
<reference evidence="14" key="2">
    <citation type="submission" date="2022-03" db="EMBL/GenBank/DDBJ databases">
        <title>Draft title - Genomic analysis of global carrot germplasm unveils the trajectory of domestication and the origin of high carotenoid orange carrot.</title>
        <authorList>
            <person name="Iorizzo M."/>
            <person name="Ellison S."/>
            <person name="Senalik D."/>
            <person name="Macko-Podgorni A."/>
            <person name="Grzebelus D."/>
            <person name="Bostan H."/>
            <person name="Rolling W."/>
            <person name="Curaba J."/>
            <person name="Simon P."/>
        </authorList>
    </citation>
    <scope>NUCLEOTIDE SEQUENCE</scope>
    <source>
        <tissue evidence="14">Leaf</tissue>
    </source>
</reference>
<comment type="cofactor">
    <cofactor evidence="11">
        <name>heme</name>
        <dbReference type="ChEBI" id="CHEBI:30413"/>
    </cofactor>
</comment>
<feature type="binding site" description="axial binding residue" evidence="11">
    <location>
        <position position="470"/>
    </location>
    <ligand>
        <name>heme</name>
        <dbReference type="ChEBI" id="CHEBI:30413"/>
    </ligand>
    <ligandPart>
        <name>Fe</name>
        <dbReference type="ChEBI" id="CHEBI:18248"/>
    </ligandPart>
</feature>
<sequence length="523" mass="59556">MALPTWFVRTVELALAISFFLVVLKIVYSLWIWPNMVYKKLRRNGLIGPSPSFPLGNIRHMVAAKNKRASALSCSCTTISHDIHSKVVPHFAEWQKSHGKVFIYWLGTEPFLRIADPEFLKQMASAVLGKSWGKPDVFKNDRKAMFGNGLVMMEGDDWLRHRSVITPAFSPANLKAMGSLIMVASTNEMLDRWTSIINSGRQEIEVESEIIATAGEIVAKTSFGMDHKNGKKVFHKLRTMQQVLFASNRYVGVPFNKFFCHKEYREAKRLGDEIDALFLTIIKNRIKSREAGITADHQEKNLLDLMLADKDCRRTLTIEELVDECKTFFFAGFETTALSLIWTLMLLAMYPEWQNQLRQEIKQVIGDQVVDATNISGLKKMGWVMSEALRLYPSAPNAQRQAREDIRVGEIVIPKGTNMWIDILSMNHDRGLWGDTVNEFRPERFEADSVHGGCRSKMGYVPFGFGGRMCIGRNLAIMEYKNVLTLILARFSFSLSPYYQHCPVLMLSLRPCKGLPLVFQPIN</sequence>
<keyword evidence="4 13" id="KW-0812">Transmembrane</keyword>
<evidence type="ECO:0000256" key="12">
    <source>
        <dbReference type="RuleBase" id="RU000461"/>
    </source>
</evidence>
<evidence type="ECO:0000256" key="10">
    <source>
        <dbReference type="ARBA" id="ARBA00023136"/>
    </source>
</evidence>
<dbReference type="PRINTS" id="PR00385">
    <property type="entry name" value="P450"/>
</dbReference>
<organism evidence="14 15">
    <name type="scientific">Daucus carota subsp. sativus</name>
    <name type="common">Carrot</name>
    <dbReference type="NCBI Taxonomy" id="79200"/>
    <lineage>
        <taxon>Eukaryota</taxon>
        <taxon>Viridiplantae</taxon>
        <taxon>Streptophyta</taxon>
        <taxon>Embryophyta</taxon>
        <taxon>Tracheophyta</taxon>
        <taxon>Spermatophyta</taxon>
        <taxon>Magnoliopsida</taxon>
        <taxon>eudicotyledons</taxon>
        <taxon>Gunneridae</taxon>
        <taxon>Pentapetalae</taxon>
        <taxon>asterids</taxon>
        <taxon>campanulids</taxon>
        <taxon>Apiales</taxon>
        <taxon>Apiaceae</taxon>
        <taxon>Apioideae</taxon>
        <taxon>Scandiceae</taxon>
        <taxon>Daucinae</taxon>
        <taxon>Daucus</taxon>
        <taxon>Daucus sect. Daucus</taxon>
    </lineage>
</organism>
<evidence type="ECO:0000256" key="7">
    <source>
        <dbReference type="ARBA" id="ARBA00023002"/>
    </source>
</evidence>
<proteinExistence type="inferred from homology"/>
<evidence type="ECO:0000256" key="8">
    <source>
        <dbReference type="ARBA" id="ARBA00023004"/>
    </source>
</evidence>
<dbReference type="PANTHER" id="PTHR24282:SF15">
    <property type="entry name" value="CYTOCHROME P450, FAMILY 715, SUBFAMILY A, POLYPEPTIDE 1"/>
    <property type="match status" value="1"/>
</dbReference>
<evidence type="ECO:0000256" key="3">
    <source>
        <dbReference type="ARBA" id="ARBA00022617"/>
    </source>
</evidence>
<evidence type="ECO:0000313" key="15">
    <source>
        <dbReference type="Proteomes" id="UP000077755"/>
    </source>
</evidence>
<evidence type="ECO:0000256" key="6">
    <source>
        <dbReference type="ARBA" id="ARBA00022989"/>
    </source>
</evidence>
<dbReference type="InterPro" id="IPR036396">
    <property type="entry name" value="Cyt_P450_sf"/>
</dbReference>
<dbReference type="PANTHER" id="PTHR24282">
    <property type="entry name" value="CYTOCHROME P450 FAMILY MEMBER"/>
    <property type="match status" value="1"/>
</dbReference>
<keyword evidence="10 13" id="KW-0472">Membrane</keyword>
<evidence type="ECO:0000256" key="1">
    <source>
        <dbReference type="ARBA" id="ARBA00004370"/>
    </source>
</evidence>
<dbReference type="PROSITE" id="PS00086">
    <property type="entry name" value="CYTOCHROME_P450"/>
    <property type="match status" value="1"/>
</dbReference>
<dbReference type="EMBL" id="CP093348">
    <property type="protein sequence ID" value="WOH06756.1"/>
    <property type="molecule type" value="Genomic_DNA"/>
</dbReference>
<dbReference type="GO" id="GO:0005506">
    <property type="term" value="F:iron ion binding"/>
    <property type="evidence" value="ECO:0007669"/>
    <property type="project" value="InterPro"/>
</dbReference>
<dbReference type="InterPro" id="IPR002401">
    <property type="entry name" value="Cyt_P450_E_grp-I"/>
</dbReference>
<dbReference type="AlphaFoldDB" id="A0AAF1B840"/>
<evidence type="ECO:0000256" key="13">
    <source>
        <dbReference type="SAM" id="Phobius"/>
    </source>
</evidence>
<dbReference type="Pfam" id="PF00067">
    <property type="entry name" value="p450"/>
    <property type="match status" value="1"/>
</dbReference>
<dbReference type="SUPFAM" id="SSF48264">
    <property type="entry name" value="Cytochrome P450"/>
    <property type="match status" value="1"/>
</dbReference>
<evidence type="ECO:0000256" key="4">
    <source>
        <dbReference type="ARBA" id="ARBA00022692"/>
    </source>
</evidence>
<keyword evidence="3 11" id="KW-0349">Heme</keyword>
<dbReference type="InterPro" id="IPR017972">
    <property type="entry name" value="Cyt_P450_CS"/>
</dbReference>
<dbReference type="PRINTS" id="PR00463">
    <property type="entry name" value="EP450I"/>
</dbReference>
<keyword evidence="15" id="KW-1185">Reference proteome</keyword>
<keyword evidence="6 13" id="KW-1133">Transmembrane helix</keyword>
<reference evidence="14" key="1">
    <citation type="journal article" date="2016" name="Nat. Genet.">
        <title>A high-quality carrot genome assembly provides new insights into carotenoid accumulation and asterid genome evolution.</title>
        <authorList>
            <person name="Iorizzo M."/>
            <person name="Ellison S."/>
            <person name="Senalik D."/>
            <person name="Zeng P."/>
            <person name="Satapoomin P."/>
            <person name="Huang J."/>
            <person name="Bowman M."/>
            <person name="Iovene M."/>
            <person name="Sanseverino W."/>
            <person name="Cavagnaro P."/>
            <person name="Yildiz M."/>
            <person name="Macko-Podgorni A."/>
            <person name="Moranska E."/>
            <person name="Grzebelus E."/>
            <person name="Grzebelus D."/>
            <person name="Ashrafi H."/>
            <person name="Zheng Z."/>
            <person name="Cheng S."/>
            <person name="Spooner D."/>
            <person name="Van Deynze A."/>
            <person name="Simon P."/>
        </authorList>
    </citation>
    <scope>NUCLEOTIDE SEQUENCE</scope>
    <source>
        <tissue evidence="14">Leaf</tissue>
    </source>
</reference>
<protein>
    <recommendedName>
        <fullName evidence="16">Cytochrome P450</fullName>
    </recommendedName>
</protein>
<evidence type="ECO:0000256" key="11">
    <source>
        <dbReference type="PIRSR" id="PIRSR602401-1"/>
    </source>
</evidence>
<evidence type="ECO:0000256" key="9">
    <source>
        <dbReference type="ARBA" id="ARBA00023033"/>
    </source>
</evidence>
<keyword evidence="7 12" id="KW-0560">Oxidoreductase</keyword>
<comment type="similarity">
    <text evidence="2 12">Belongs to the cytochrome P450 family.</text>
</comment>
<evidence type="ECO:0000313" key="14">
    <source>
        <dbReference type="EMBL" id="WOH06756.1"/>
    </source>
</evidence>
<comment type="subcellular location">
    <subcellularLocation>
        <location evidence="1">Membrane</location>
    </subcellularLocation>
</comment>
<evidence type="ECO:0000256" key="5">
    <source>
        <dbReference type="ARBA" id="ARBA00022723"/>
    </source>
</evidence>
<name>A0AAF1B840_DAUCS</name>
<dbReference type="KEGG" id="dcr:108226316"/>
<dbReference type="GO" id="GO:0016020">
    <property type="term" value="C:membrane"/>
    <property type="evidence" value="ECO:0007669"/>
    <property type="project" value="UniProtKB-SubCell"/>
</dbReference>
<feature type="transmembrane region" description="Helical" evidence="13">
    <location>
        <begin position="13"/>
        <end position="33"/>
    </location>
</feature>
<keyword evidence="5 11" id="KW-0479">Metal-binding</keyword>
<accession>A0AAF1B840</accession>
<keyword evidence="8 11" id="KW-0408">Iron</keyword>
<dbReference type="GO" id="GO:0016705">
    <property type="term" value="F:oxidoreductase activity, acting on paired donors, with incorporation or reduction of molecular oxygen"/>
    <property type="evidence" value="ECO:0007669"/>
    <property type="project" value="InterPro"/>
</dbReference>
<evidence type="ECO:0000256" key="2">
    <source>
        <dbReference type="ARBA" id="ARBA00010617"/>
    </source>
</evidence>
<gene>
    <name evidence="14" type="ORF">DCAR_0626184</name>
</gene>
<evidence type="ECO:0008006" key="16">
    <source>
        <dbReference type="Google" id="ProtNLM"/>
    </source>
</evidence>
<dbReference type="InterPro" id="IPR050665">
    <property type="entry name" value="Cytochrome_P450_Monooxygen"/>
</dbReference>